<keyword evidence="1" id="KW-0012">Acyltransferase</keyword>
<reference evidence="1" key="1">
    <citation type="submission" date="2024-02" db="EMBL/GenBank/DDBJ databases">
        <title>Metagenome Assembled Genome of Zalaria obscura JY119.</title>
        <authorList>
            <person name="Vighnesh L."/>
            <person name="Jagadeeshwari U."/>
            <person name="Venkata Ramana C."/>
            <person name="Sasikala C."/>
        </authorList>
    </citation>
    <scope>NUCLEOTIDE SEQUENCE</scope>
    <source>
        <strain evidence="1">JY119</strain>
    </source>
</reference>
<dbReference type="EC" id="2.3.1.61" evidence="1"/>
<evidence type="ECO:0000313" key="1">
    <source>
        <dbReference type="EMBL" id="KAK8221856.1"/>
    </source>
</evidence>
<gene>
    <name evidence="1" type="primary">KGD2</name>
    <name evidence="1" type="ORF">M8818_000021</name>
</gene>
<protein>
    <submittedName>
        <fullName evidence="1">2-oxoglutarate dehydrogenase complex E2 component</fullName>
        <ecNumber evidence="1">2.3.1.61</ecNumber>
    </submittedName>
</protein>
<dbReference type="EMBL" id="JAMKPW020000001">
    <property type="protein sequence ID" value="KAK8221856.1"/>
    <property type="molecule type" value="Genomic_DNA"/>
</dbReference>
<keyword evidence="1" id="KW-0808">Transferase</keyword>
<evidence type="ECO:0000313" key="2">
    <source>
        <dbReference type="Proteomes" id="UP001320706"/>
    </source>
</evidence>
<dbReference type="Proteomes" id="UP001320706">
    <property type="component" value="Unassembled WGS sequence"/>
</dbReference>
<proteinExistence type="predicted"/>
<comment type="caution">
    <text evidence="1">The sequence shown here is derived from an EMBL/GenBank/DDBJ whole genome shotgun (WGS) entry which is preliminary data.</text>
</comment>
<sequence length="476" mass="52101">MSSSQCLRRLAAGSSLRPATSLLRPATSGSSARALRCLSSSSAARSSPLLASQSRTPAHLLRSSQITLMQTRHYADKIVKVPEMAESITEGTLKQWSKQVGDYVEQDEEIATIETDKIDVAVNAPEAGTIKEFLVNEEDTVSVGQEIVKMELGGEPSGGKEESAKQEPKEPAPSKQETSSQPEGGKEKEAPKEEKQPEPKKEEKPAPKEEPKKESKPAPPKPTQEKKPEKKEEQPKGPYGNRSENRVKMNRMRLRIAERLKQSQNTAASLTTFNEVDMSQLMEFRKLYKDEILKKTGVKLGFMSAFSRAAVLAMKDIPAVNASIEGPNGGDTIVYRDYVDISVAVATEKGLVTPVVRNAESMDMIGIEQGIAELGKKARDNKLTIEDMAGGTFTISNGGVFGSLMGTPIINLPQTAVLGLHAIKEKPVAVNGKVEIRPMMYLALTYDHRLLDGREAVTFLVKIKEFIEDPRKMLLG</sequence>
<accession>A0ACC3SNE6</accession>
<name>A0ACC3SNE6_9PEZI</name>
<organism evidence="1 2">
    <name type="scientific">Zalaria obscura</name>
    <dbReference type="NCBI Taxonomy" id="2024903"/>
    <lineage>
        <taxon>Eukaryota</taxon>
        <taxon>Fungi</taxon>
        <taxon>Dikarya</taxon>
        <taxon>Ascomycota</taxon>
        <taxon>Pezizomycotina</taxon>
        <taxon>Dothideomycetes</taxon>
        <taxon>Dothideomycetidae</taxon>
        <taxon>Dothideales</taxon>
        <taxon>Zalariaceae</taxon>
        <taxon>Zalaria</taxon>
    </lineage>
</organism>
<keyword evidence="2" id="KW-1185">Reference proteome</keyword>